<dbReference type="AlphaFoldDB" id="A0A0C2WQ32"/>
<protein>
    <submittedName>
        <fullName evidence="1">Uncharacterized protein</fullName>
    </submittedName>
</protein>
<dbReference type="Proteomes" id="UP000054549">
    <property type="component" value="Unassembled WGS sequence"/>
</dbReference>
<accession>A0A0C2WQ32</accession>
<sequence length="112" mass="11936">MSQTTTATINPGGPIIFDCGGPAPLECPQLPSGQRPFTCCGPYGSQVFGSIELCVTTGKFVASVAPSFLVLTANRREKMVLFDTPSRCIAIGVLMHSAGRANRHIYRNAFQS</sequence>
<dbReference type="EMBL" id="KN818329">
    <property type="protein sequence ID" value="KIL58821.1"/>
    <property type="molecule type" value="Genomic_DNA"/>
</dbReference>
<dbReference type="HOGENOM" id="CLU_2145202_0_0_1"/>
<dbReference type="InParanoid" id="A0A0C2WQ32"/>
<organism evidence="1 2">
    <name type="scientific">Amanita muscaria (strain Koide BX008)</name>
    <dbReference type="NCBI Taxonomy" id="946122"/>
    <lineage>
        <taxon>Eukaryota</taxon>
        <taxon>Fungi</taxon>
        <taxon>Dikarya</taxon>
        <taxon>Basidiomycota</taxon>
        <taxon>Agaricomycotina</taxon>
        <taxon>Agaricomycetes</taxon>
        <taxon>Agaricomycetidae</taxon>
        <taxon>Agaricales</taxon>
        <taxon>Pluteineae</taxon>
        <taxon>Amanitaceae</taxon>
        <taxon>Amanita</taxon>
    </lineage>
</organism>
<keyword evidence="2" id="KW-1185">Reference proteome</keyword>
<proteinExistence type="predicted"/>
<name>A0A0C2WQ32_AMAMK</name>
<evidence type="ECO:0000313" key="1">
    <source>
        <dbReference type="EMBL" id="KIL58821.1"/>
    </source>
</evidence>
<reference evidence="1 2" key="1">
    <citation type="submission" date="2014-04" db="EMBL/GenBank/DDBJ databases">
        <title>Evolutionary Origins and Diversification of the Mycorrhizal Mutualists.</title>
        <authorList>
            <consortium name="DOE Joint Genome Institute"/>
            <consortium name="Mycorrhizal Genomics Consortium"/>
            <person name="Kohler A."/>
            <person name="Kuo A."/>
            <person name="Nagy L.G."/>
            <person name="Floudas D."/>
            <person name="Copeland A."/>
            <person name="Barry K.W."/>
            <person name="Cichocki N."/>
            <person name="Veneault-Fourrey C."/>
            <person name="LaButti K."/>
            <person name="Lindquist E.A."/>
            <person name="Lipzen A."/>
            <person name="Lundell T."/>
            <person name="Morin E."/>
            <person name="Murat C."/>
            <person name="Riley R."/>
            <person name="Ohm R."/>
            <person name="Sun H."/>
            <person name="Tunlid A."/>
            <person name="Henrissat B."/>
            <person name="Grigoriev I.V."/>
            <person name="Hibbett D.S."/>
            <person name="Martin F."/>
        </authorList>
    </citation>
    <scope>NUCLEOTIDE SEQUENCE [LARGE SCALE GENOMIC DNA]</scope>
    <source>
        <strain evidence="1 2">Koide BX008</strain>
    </source>
</reference>
<gene>
    <name evidence="1" type="ORF">M378DRAFT_200383</name>
</gene>
<evidence type="ECO:0000313" key="2">
    <source>
        <dbReference type="Proteomes" id="UP000054549"/>
    </source>
</evidence>